<keyword evidence="4" id="KW-1185">Reference proteome</keyword>
<dbReference type="NCBIfam" id="TIGR01167">
    <property type="entry name" value="LPXTG_anchor"/>
    <property type="match status" value="1"/>
</dbReference>
<dbReference type="AlphaFoldDB" id="A0A1C6UVL2"/>
<organism evidence="3 4">
    <name type="scientific">Micromonospora citrea</name>
    <dbReference type="NCBI Taxonomy" id="47855"/>
    <lineage>
        <taxon>Bacteria</taxon>
        <taxon>Bacillati</taxon>
        <taxon>Actinomycetota</taxon>
        <taxon>Actinomycetes</taxon>
        <taxon>Micromonosporales</taxon>
        <taxon>Micromonosporaceae</taxon>
        <taxon>Micromonospora</taxon>
    </lineage>
</organism>
<dbReference type="Proteomes" id="UP000199001">
    <property type="component" value="Unassembled WGS sequence"/>
</dbReference>
<protein>
    <submittedName>
        <fullName evidence="3">LPXTG-motif cell wall anchor domain-containing protein</fullName>
    </submittedName>
</protein>
<sequence length="410" mass="41654">MTMHHRPLARLGAVALLASGAFTAVGTPAHAAGSAADLTVTAVVGTKVAEGTRIKTAYAKVTNNGPGTPSALVVKADTSKVDHYGEVAFLPAAEGCSGEGAAKPVLWTCVVPEEQIPGPGETLELPIVMIKRVPDVDEPYTAPVTLTVESPDDTTADNNSATVQIEISKESGVDLGVVVPDVTRQLAFDDVLKENPPTEALNPGDATTVLAFIENQGDRIADGLDLKIALPKGVTFDDGIQVKECEYAADLRSADCRAGLLQLAPGEGVLGAFPVEVAAGVKAPVSLTGGEVSLRARGELAATEANLARKRSSLPSFLHRPAGSRAAQAGDVDPTDNRDDFAVVVAAAGTGGGGQDGGDEDGGPLPVTGAQTGLVVGIGGAVLVAGAAMFLSARRRRVVLVTPGDEKPTA</sequence>
<reference evidence="4" key="1">
    <citation type="submission" date="2016-06" db="EMBL/GenBank/DDBJ databases">
        <authorList>
            <person name="Varghese N."/>
            <person name="Submissions Spin"/>
        </authorList>
    </citation>
    <scope>NUCLEOTIDE SEQUENCE [LARGE SCALE GENOMIC DNA]</scope>
    <source>
        <strain evidence="4">DSM 43903</strain>
    </source>
</reference>
<feature type="signal peptide" evidence="2">
    <location>
        <begin position="1"/>
        <end position="31"/>
    </location>
</feature>
<keyword evidence="1" id="KW-0812">Transmembrane</keyword>
<evidence type="ECO:0000256" key="1">
    <source>
        <dbReference type="SAM" id="Phobius"/>
    </source>
</evidence>
<keyword evidence="2" id="KW-0732">Signal</keyword>
<evidence type="ECO:0000313" key="3">
    <source>
        <dbReference type="EMBL" id="SCL58038.1"/>
    </source>
</evidence>
<dbReference type="OrthoDB" id="3405264at2"/>
<keyword evidence="1" id="KW-1133">Transmembrane helix</keyword>
<evidence type="ECO:0000313" key="4">
    <source>
        <dbReference type="Proteomes" id="UP000199001"/>
    </source>
</evidence>
<dbReference type="EMBL" id="FMHZ01000002">
    <property type="protein sequence ID" value="SCL58038.1"/>
    <property type="molecule type" value="Genomic_DNA"/>
</dbReference>
<dbReference type="STRING" id="47855.GA0070606_2871"/>
<keyword evidence="1" id="KW-0472">Membrane</keyword>
<accession>A0A1C6UVL2</accession>
<feature type="chain" id="PRO_5008748142" evidence="2">
    <location>
        <begin position="32"/>
        <end position="410"/>
    </location>
</feature>
<evidence type="ECO:0000256" key="2">
    <source>
        <dbReference type="SAM" id="SignalP"/>
    </source>
</evidence>
<feature type="transmembrane region" description="Helical" evidence="1">
    <location>
        <begin position="374"/>
        <end position="393"/>
    </location>
</feature>
<gene>
    <name evidence="3" type="ORF">GA0070606_2871</name>
</gene>
<proteinExistence type="predicted"/>
<dbReference type="RefSeq" id="WP_091099341.1">
    <property type="nucleotide sequence ID" value="NZ_FMHZ01000002.1"/>
</dbReference>
<name>A0A1C6UVL2_9ACTN</name>